<dbReference type="Gene3D" id="3.30.420.10">
    <property type="entry name" value="Ribonuclease H-like superfamily/Ribonuclease H"/>
    <property type="match status" value="1"/>
</dbReference>
<dbReference type="PANTHER" id="PTHR30231">
    <property type="entry name" value="DNA POLYMERASE III SUBUNIT EPSILON"/>
    <property type="match status" value="1"/>
</dbReference>
<dbReference type="RefSeq" id="WP_260104690.1">
    <property type="nucleotide sequence ID" value="NZ_JALXSQ010000057.1"/>
</dbReference>
<dbReference type="EMBL" id="JALXSQ010000057">
    <property type="protein sequence ID" value="MCT2043593.1"/>
    <property type="molecule type" value="Genomic_DNA"/>
</dbReference>
<reference evidence="2 3" key="1">
    <citation type="submission" date="2022-04" db="EMBL/GenBank/DDBJ databases">
        <title>Human microbiome associated bacterial genomes.</title>
        <authorList>
            <person name="Sandstrom S."/>
            <person name="Salamzade R."/>
            <person name="Kalan L.R."/>
        </authorList>
    </citation>
    <scope>NUCLEOTIDE SEQUENCE [LARGE SCALE GENOMIC DNA]</scope>
    <source>
        <strain evidence="3">p3-SID1799</strain>
    </source>
</reference>
<dbReference type="Proteomes" id="UP001525379">
    <property type="component" value="Unassembled WGS sequence"/>
</dbReference>
<dbReference type="Pfam" id="PF00929">
    <property type="entry name" value="RNase_T"/>
    <property type="match status" value="1"/>
</dbReference>
<evidence type="ECO:0000259" key="1">
    <source>
        <dbReference type="SMART" id="SM00479"/>
    </source>
</evidence>
<proteinExistence type="predicted"/>
<feature type="domain" description="Exonuclease" evidence="1">
    <location>
        <begin position="4"/>
        <end position="173"/>
    </location>
</feature>
<dbReference type="CDD" id="cd06130">
    <property type="entry name" value="DNA_pol_III_epsilon_like"/>
    <property type="match status" value="1"/>
</dbReference>
<dbReference type="GO" id="GO:0004527">
    <property type="term" value="F:exonuclease activity"/>
    <property type="evidence" value="ECO:0007669"/>
    <property type="project" value="UniProtKB-KW"/>
</dbReference>
<dbReference type="InterPro" id="IPR036397">
    <property type="entry name" value="RNaseH_sf"/>
</dbReference>
<evidence type="ECO:0000313" key="2">
    <source>
        <dbReference type="EMBL" id="MCT2043593.1"/>
    </source>
</evidence>
<dbReference type="InterPro" id="IPR013520">
    <property type="entry name" value="Ribonucl_H"/>
</dbReference>
<keyword evidence="3" id="KW-1185">Reference proteome</keyword>
<dbReference type="SUPFAM" id="SSF53098">
    <property type="entry name" value="Ribonuclease H-like"/>
    <property type="match status" value="1"/>
</dbReference>
<keyword evidence="2" id="KW-0378">Hydrolase</keyword>
<name>A0ABT2HZ42_9MICO</name>
<organism evidence="2 3">
    <name type="scientific">Pseudoclavibacter albus</name>
    <dbReference type="NCBI Taxonomy" id="272241"/>
    <lineage>
        <taxon>Bacteria</taxon>
        <taxon>Bacillati</taxon>
        <taxon>Actinomycetota</taxon>
        <taxon>Actinomycetes</taxon>
        <taxon>Micrococcales</taxon>
        <taxon>Microbacteriaceae</taxon>
        <taxon>Pseudoclavibacter</taxon>
    </lineage>
</organism>
<dbReference type="InterPro" id="IPR012337">
    <property type="entry name" value="RNaseH-like_sf"/>
</dbReference>
<sequence length="208" mass="22866">MPVNFTAIDFETANSDPASACAVGLVRVRCGEVVERDGWLIKPPAGHDEFMPFNVQLHGVSRERVQSALTWSAQLPRLLSWVGSDVLVAHNANFDLGVIAAACMATASEHEQLPPLKYFCSLRLARKVYELPRYRLPVAAEAAGFTELNHHDPISDAEAAAWIVIDSAARLRTPDIYRLGKVSGVQISELDLEARRTEALELIDDATF</sequence>
<keyword evidence="2" id="KW-0540">Nuclease</keyword>
<accession>A0ABT2HZ42</accession>
<gene>
    <name evidence="2" type="ORF">M3D15_09690</name>
</gene>
<keyword evidence="2" id="KW-0269">Exonuclease</keyword>
<comment type="caution">
    <text evidence="2">The sequence shown here is derived from an EMBL/GenBank/DDBJ whole genome shotgun (WGS) entry which is preliminary data.</text>
</comment>
<dbReference type="SMART" id="SM00479">
    <property type="entry name" value="EXOIII"/>
    <property type="match status" value="1"/>
</dbReference>
<evidence type="ECO:0000313" key="3">
    <source>
        <dbReference type="Proteomes" id="UP001525379"/>
    </source>
</evidence>
<dbReference type="PANTHER" id="PTHR30231:SF42">
    <property type="entry name" value="EXONUCLEASE"/>
    <property type="match status" value="1"/>
</dbReference>
<protein>
    <submittedName>
        <fullName evidence="2">3'-5' exonuclease</fullName>
    </submittedName>
</protein>